<accession>A0ABZ0L5S8</accession>
<reference evidence="1 2" key="1">
    <citation type="submission" date="2023-06" db="EMBL/GenBank/DDBJ databases">
        <title>Sporosarcina sp. nov., isolated from Korean tranditional fermented seafood 'Jeotgal'.</title>
        <authorList>
            <person name="Yang A.I."/>
            <person name="Shin N.-R."/>
        </authorList>
    </citation>
    <scope>NUCLEOTIDE SEQUENCE [LARGE SCALE GENOMIC DNA]</scope>
    <source>
        <strain evidence="1 2">T2O-4</strain>
    </source>
</reference>
<dbReference type="EMBL" id="CP129118">
    <property type="protein sequence ID" value="WOV86936.1"/>
    <property type="molecule type" value="Genomic_DNA"/>
</dbReference>
<keyword evidence="2" id="KW-1185">Reference proteome</keyword>
<evidence type="ECO:0000313" key="1">
    <source>
        <dbReference type="EMBL" id="WOV86936.1"/>
    </source>
</evidence>
<gene>
    <name evidence="1" type="ORF">QWT69_13820</name>
</gene>
<sequence>MAKTLQLNFTTAAGKQTSLSVDEPKAGLTAVEVETAMQEIINSQVFQVDGSFLATVKGARIIDRNVEELVNP</sequence>
<proteinExistence type="predicted"/>
<organism evidence="1 2">
    <name type="scientific">Sporosarcina oncorhynchi</name>
    <dbReference type="NCBI Taxonomy" id="3056444"/>
    <lineage>
        <taxon>Bacteria</taxon>
        <taxon>Bacillati</taxon>
        <taxon>Bacillota</taxon>
        <taxon>Bacilli</taxon>
        <taxon>Bacillales</taxon>
        <taxon>Caryophanaceae</taxon>
        <taxon>Sporosarcina</taxon>
    </lineage>
</organism>
<dbReference type="RefSeq" id="WP_317966554.1">
    <property type="nucleotide sequence ID" value="NZ_CP129118.1"/>
</dbReference>
<name>A0ABZ0L5S8_9BACL</name>
<evidence type="ECO:0000313" key="2">
    <source>
        <dbReference type="Proteomes" id="UP001303902"/>
    </source>
</evidence>
<dbReference type="InterPro" id="IPR021321">
    <property type="entry name" value="DUF2922"/>
</dbReference>
<dbReference type="Pfam" id="PF11148">
    <property type="entry name" value="DUF2922"/>
    <property type="match status" value="1"/>
</dbReference>
<protein>
    <submittedName>
        <fullName evidence="1">DUF2922 domain-containing protein</fullName>
    </submittedName>
</protein>
<dbReference type="Proteomes" id="UP001303902">
    <property type="component" value="Chromosome"/>
</dbReference>